<reference evidence="1" key="1">
    <citation type="submission" date="2020-02" db="EMBL/GenBank/DDBJ databases">
        <authorList>
            <person name="Palmer J.M."/>
        </authorList>
    </citation>
    <scope>NUCLEOTIDE SEQUENCE</scope>
    <source>
        <strain evidence="1">EPUS1.4</strain>
        <tissue evidence="1">Thallus</tissue>
    </source>
</reference>
<organism evidence="1 2">
    <name type="scientific">Endocarpon pusillum</name>
    <dbReference type="NCBI Taxonomy" id="364733"/>
    <lineage>
        <taxon>Eukaryota</taxon>
        <taxon>Fungi</taxon>
        <taxon>Dikarya</taxon>
        <taxon>Ascomycota</taxon>
        <taxon>Pezizomycotina</taxon>
        <taxon>Eurotiomycetes</taxon>
        <taxon>Chaetothyriomycetidae</taxon>
        <taxon>Verrucariales</taxon>
        <taxon>Verrucariaceae</taxon>
        <taxon>Endocarpon</taxon>
    </lineage>
</organism>
<dbReference type="EMBL" id="JAACFV010000032">
    <property type="protein sequence ID" value="KAF7510225.1"/>
    <property type="molecule type" value="Genomic_DNA"/>
</dbReference>
<dbReference type="AlphaFoldDB" id="A0A8H7AJF7"/>
<comment type="caution">
    <text evidence="1">The sequence shown here is derived from an EMBL/GenBank/DDBJ whole genome shotgun (WGS) entry which is preliminary data.</text>
</comment>
<protein>
    <submittedName>
        <fullName evidence="1">Uncharacterized protein</fullName>
    </submittedName>
</protein>
<evidence type="ECO:0000313" key="2">
    <source>
        <dbReference type="Proteomes" id="UP000606974"/>
    </source>
</evidence>
<name>A0A8H7AJF7_9EURO</name>
<evidence type="ECO:0000313" key="1">
    <source>
        <dbReference type="EMBL" id="KAF7510225.1"/>
    </source>
</evidence>
<proteinExistence type="predicted"/>
<keyword evidence="2" id="KW-1185">Reference proteome</keyword>
<accession>A0A8H7AJF7</accession>
<gene>
    <name evidence="1" type="ORF">GJ744_006921</name>
</gene>
<sequence>MTNRNLGRPELNVAQAPRPHECLYAHGVSCARAQRDAAEIREEPASILRNEPACNESRVLNGNGMLQV</sequence>
<dbReference type="Proteomes" id="UP000606974">
    <property type="component" value="Unassembled WGS sequence"/>
</dbReference>